<evidence type="ECO:0000256" key="1">
    <source>
        <dbReference type="SAM" id="MobiDB-lite"/>
    </source>
</evidence>
<dbReference type="Gramene" id="KCW90455">
    <property type="protein sequence ID" value="KCW90455"/>
    <property type="gene ID" value="EUGRSUZ_A02585"/>
</dbReference>
<dbReference type="AlphaFoldDB" id="A0A059DJ88"/>
<name>A0A059DJ88_EUCGR</name>
<gene>
    <name evidence="2" type="ORF">EUGRSUZ_A02585</name>
</gene>
<feature type="compositionally biased region" description="Basic and acidic residues" evidence="1">
    <location>
        <begin position="61"/>
        <end position="73"/>
    </location>
</feature>
<feature type="region of interest" description="Disordered" evidence="1">
    <location>
        <begin position="43"/>
        <end position="75"/>
    </location>
</feature>
<proteinExistence type="predicted"/>
<sequence>MRRSSSRTLHFPASPSPSSPLDLPWRIPNLLFSAPNPDIPRLRPAFSDSIPPPAPRGWLARAKEDHEPRPSRRERGKRSWGFLAALIRVFCGRNPTLLRFMLLRISGACRRFYRWFSRALLRERLLMAVLVAPDCGLNECLGVSKWRMFLWWA</sequence>
<accession>A0A059DJ88</accession>
<organism evidence="2">
    <name type="scientific">Eucalyptus grandis</name>
    <name type="common">Flooded gum</name>
    <dbReference type="NCBI Taxonomy" id="71139"/>
    <lineage>
        <taxon>Eukaryota</taxon>
        <taxon>Viridiplantae</taxon>
        <taxon>Streptophyta</taxon>
        <taxon>Embryophyta</taxon>
        <taxon>Tracheophyta</taxon>
        <taxon>Spermatophyta</taxon>
        <taxon>Magnoliopsida</taxon>
        <taxon>eudicotyledons</taxon>
        <taxon>Gunneridae</taxon>
        <taxon>Pentapetalae</taxon>
        <taxon>rosids</taxon>
        <taxon>malvids</taxon>
        <taxon>Myrtales</taxon>
        <taxon>Myrtaceae</taxon>
        <taxon>Myrtoideae</taxon>
        <taxon>Eucalypteae</taxon>
        <taxon>Eucalyptus</taxon>
    </lineage>
</organism>
<evidence type="ECO:0000313" key="2">
    <source>
        <dbReference type="EMBL" id="KCW90455.1"/>
    </source>
</evidence>
<protein>
    <submittedName>
        <fullName evidence="2">Uncharacterized protein</fullName>
    </submittedName>
</protein>
<feature type="region of interest" description="Disordered" evidence="1">
    <location>
        <begin position="1"/>
        <end position="23"/>
    </location>
</feature>
<dbReference type="EMBL" id="KK198753">
    <property type="protein sequence ID" value="KCW90455.1"/>
    <property type="molecule type" value="Genomic_DNA"/>
</dbReference>
<dbReference type="InParanoid" id="A0A059DJ88"/>
<reference evidence="2" key="1">
    <citation type="submission" date="2013-07" db="EMBL/GenBank/DDBJ databases">
        <title>The genome of Eucalyptus grandis.</title>
        <authorList>
            <person name="Schmutz J."/>
            <person name="Hayes R."/>
            <person name="Myburg A."/>
            <person name="Tuskan G."/>
            <person name="Grattapaglia D."/>
            <person name="Rokhsar D.S."/>
        </authorList>
    </citation>
    <scope>NUCLEOTIDE SEQUENCE</scope>
    <source>
        <tissue evidence="2">Leaf extractions</tissue>
    </source>
</reference>